<evidence type="ECO:0000313" key="1">
    <source>
        <dbReference type="EMBL" id="KAF0888694.1"/>
    </source>
</evidence>
<gene>
    <name evidence="1" type="ORF">E2562_016490</name>
</gene>
<accession>A0A6G1BLR0</accession>
<protein>
    <submittedName>
        <fullName evidence="1">Uncharacterized protein</fullName>
    </submittedName>
</protein>
<dbReference type="Proteomes" id="UP000479710">
    <property type="component" value="Unassembled WGS sequence"/>
</dbReference>
<organism evidence="1 2">
    <name type="scientific">Oryza meyeriana var. granulata</name>
    <dbReference type="NCBI Taxonomy" id="110450"/>
    <lineage>
        <taxon>Eukaryota</taxon>
        <taxon>Viridiplantae</taxon>
        <taxon>Streptophyta</taxon>
        <taxon>Embryophyta</taxon>
        <taxon>Tracheophyta</taxon>
        <taxon>Spermatophyta</taxon>
        <taxon>Magnoliopsida</taxon>
        <taxon>Liliopsida</taxon>
        <taxon>Poales</taxon>
        <taxon>Poaceae</taxon>
        <taxon>BOP clade</taxon>
        <taxon>Oryzoideae</taxon>
        <taxon>Oryzeae</taxon>
        <taxon>Oryzinae</taxon>
        <taxon>Oryza</taxon>
        <taxon>Oryza meyeriana</taxon>
    </lineage>
</organism>
<reference evidence="1 2" key="1">
    <citation type="submission" date="2019-11" db="EMBL/GenBank/DDBJ databases">
        <title>Whole genome sequence of Oryza granulata.</title>
        <authorList>
            <person name="Li W."/>
        </authorList>
    </citation>
    <scope>NUCLEOTIDE SEQUENCE [LARGE SCALE GENOMIC DNA]</scope>
    <source>
        <strain evidence="2">cv. Menghai</strain>
        <tissue evidence="1">Leaf</tissue>
    </source>
</reference>
<evidence type="ECO:0000313" key="2">
    <source>
        <dbReference type="Proteomes" id="UP000479710"/>
    </source>
</evidence>
<name>A0A6G1BLR0_9ORYZ</name>
<dbReference type="EMBL" id="SPHZ02000012">
    <property type="protein sequence ID" value="KAF0888694.1"/>
    <property type="molecule type" value="Genomic_DNA"/>
</dbReference>
<keyword evidence="2" id="KW-1185">Reference proteome</keyword>
<dbReference type="AlphaFoldDB" id="A0A6G1BLR0"/>
<sequence>MEGLDVDLQVANDKLGQLETTQIETNTKLAALETSVAAINTNLVAMLRCLDNIRASAGNS</sequence>
<proteinExistence type="predicted"/>
<comment type="caution">
    <text evidence="1">The sequence shown here is derived from an EMBL/GenBank/DDBJ whole genome shotgun (WGS) entry which is preliminary data.</text>
</comment>